<evidence type="ECO:0000313" key="6">
    <source>
        <dbReference type="Proteomes" id="UP000321424"/>
    </source>
</evidence>
<evidence type="ECO:0000256" key="1">
    <source>
        <dbReference type="ARBA" id="ARBA00023015"/>
    </source>
</evidence>
<evidence type="ECO:0000256" key="3">
    <source>
        <dbReference type="ARBA" id="ARBA00023163"/>
    </source>
</evidence>
<dbReference type="Pfam" id="PF20240">
    <property type="entry name" value="DUF6597"/>
    <property type="match status" value="1"/>
</dbReference>
<evidence type="ECO:0000259" key="4">
    <source>
        <dbReference type="PROSITE" id="PS01124"/>
    </source>
</evidence>
<reference evidence="5 6" key="1">
    <citation type="submission" date="2019-07" db="EMBL/GenBank/DDBJ databases">
        <title>Whole genome shotgun sequence of Nocardia ninae NBRC 108245.</title>
        <authorList>
            <person name="Hosoyama A."/>
            <person name="Uohara A."/>
            <person name="Ohji S."/>
            <person name="Ichikawa N."/>
        </authorList>
    </citation>
    <scope>NUCLEOTIDE SEQUENCE [LARGE SCALE GENOMIC DNA]</scope>
    <source>
        <strain evidence="5 6">NBRC 108245</strain>
    </source>
</reference>
<keyword evidence="6" id="KW-1185">Reference proteome</keyword>
<dbReference type="EMBL" id="BJXA01000025">
    <property type="protein sequence ID" value="GEM39464.1"/>
    <property type="molecule type" value="Genomic_DNA"/>
</dbReference>
<dbReference type="OrthoDB" id="2559672at2"/>
<gene>
    <name evidence="5" type="ORF">NN4_39830</name>
</gene>
<dbReference type="InterPro" id="IPR050204">
    <property type="entry name" value="AraC_XylS_family_regulators"/>
</dbReference>
<feature type="domain" description="HTH araC/xylS-type" evidence="4">
    <location>
        <begin position="168"/>
        <end position="270"/>
    </location>
</feature>
<dbReference type="InterPro" id="IPR009057">
    <property type="entry name" value="Homeodomain-like_sf"/>
</dbReference>
<dbReference type="SMART" id="SM00342">
    <property type="entry name" value="HTH_ARAC"/>
    <property type="match status" value="1"/>
</dbReference>
<keyword evidence="3" id="KW-0804">Transcription</keyword>
<dbReference type="AlphaFoldDB" id="A0A511MFM0"/>
<dbReference type="RefSeq" id="WP_147133224.1">
    <property type="nucleotide sequence ID" value="NZ_BJXA01000025.1"/>
</dbReference>
<keyword evidence="1" id="KW-0805">Transcription regulation</keyword>
<dbReference type="PANTHER" id="PTHR46796">
    <property type="entry name" value="HTH-TYPE TRANSCRIPTIONAL ACTIVATOR RHAS-RELATED"/>
    <property type="match status" value="1"/>
</dbReference>
<evidence type="ECO:0000256" key="2">
    <source>
        <dbReference type="ARBA" id="ARBA00023125"/>
    </source>
</evidence>
<dbReference type="SUPFAM" id="SSF46689">
    <property type="entry name" value="Homeodomain-like"/>
    <property type="match status" value="1"/>
</dbReference>
<dbReference type="InterPro" id="IPR018060">
    <property type="entry name" value="HTH_AraC"/>
</dbReference>
<sequence length="284" mass="30965">MGGDRLSDLRGTYQVRAHQIVPASAAAFAGLDVIRCFGFDVLEPNPVRRRKIPGGTVKIVFALEGTFEGRSLDPTALVIGLHDRAGTAGHAGRMRSVQVQLDPLTAHRLLGVPMDELRNGAVELAELHGRLAQRLAERLAETATWPDRFALVADYFRARSREADDSADRAITHAVRQLRRSAGRLPVADLAAETGWSARHFRRRFAEQVGLPPKDYGSLLRFSAALTALTNEPSRDMSVLAGDFGYYDQSHLIRDFQRFAGAPPGRLLGMSMTHSSNTAVAGAT</sequence>
<accession>A0A511MFM0</accession>
<protein>
    <submittedName>
        <fullName evidence="5">AraC family transcriptional regulator</fullName>
    </submittedName>
</protein>
<dbReference type="InterPro" id="IPR046532">
    <property type="entry name" value="DUF6597"/>
</dbReference>
<dbReference type="PROSITE" id="PS01124">
    <property type="entry name" value="HTH_ARAC_FAMILY_2"/>
    <property type="match status" value="1"/>
</dbReference>
<dbReference type="Gene3D" id="1.10.10.60">
    <property type="entry name" value="Homeodomain-like"/>
    <property type="match status" value="1"/>
</dbReference>
<dbReference type="GO" id="GO:0003700">
    <property type="term" value="F:DNA-binding transcription factor activity"/>
    <property type="evidence" value="ECO:0007669"/>
    <property type="project" value="InterPro"/>
</dbReference>
<name>A0A511MFM0_9NOCA</name>
<dbReference type="Pfam" id="PF12833">
    <property type="entry name" value="HTH_18"/>
    <property type="match status" value="1"/>
</dbReference>
<keyword evidence="2" id="KW-0238">DNA-binding</keyword>
<organism evidence="5 6">
    <name type="scientific">Nocardia ninae NBRC 108245</name>
    <dbReference type="NCBI Taxonomy" id="1210091"/>
    <lineage>
        <taxon>Bacteria</taxon>
        <taxon>Bacillati</taxon>
        <taxon>Actinomycetota</taxon>
        <taxon>Actinomycetes</taxon>
        <taxon>Mycobacteriales</taxon>
        <taxon>Nocardiaceae</taxon>
        <taxon>Nocardia</taxon>
    </lineage>
</organism>
<evidence type="ECO:0000313" key="5">
    <source>
        <dbReference type="EMBL" id="GEM39464.1"/>
    </source>
</evidence>
<proteinExistence type="predicted"/>
<dbReference type="GO" id="GO:0043565">
    <property type="term" value="F:sequence-specific DNA binding"/>
    <property type="evidence" value="ECO:0007669"/>
    <property type="project" value="InterPro"/>
</dbReference>
<dbReference type="PANTHER" id="PTHR46796:SF13">
    <property type="entry name" value="HTH-TYPE TRANSCRIPTIONAL ACTIVATOR RHAS"/>
    <property type="match status" value="1"/>
</dbReference>
<dbReference type="Proteomes" id="UP000321424">
    <property type="component" value="Unassembled WGS sequence"/>
</dbReference>
<comment type="caution">
    <text evidence="5">The sequence shown here is derived from an EMBL/GenBank/DDBJ whole genome shotgun (WGS) entry which is preliminary data.</text>
</comment>